<protein>
    <submittedName>
        <fullName evidence="2">XRE family transcriptional regulator</fullName>
    </submittedName>
</protein>
<dbReference type="SMART" id="SM00530">
    <property type="entry name" value="HTH_XRE"/>
    <property type="match status" value="1"/>
</dbReference>
<dbReference type="EMBL" id="LSZF01000018">
    <property type="protein sequence ID" value="OWM35519.1"/>
    <property type="molecule type" value="Genomic_DNA"/>
</dbReference>
<feature type="domain" description="HTH cro/C1-type" evidence="1">
    <location>
        <begin position="28"/>
        <end position="70"/>
    </location>
</feature>
<dbReference type="Gene3D" id="1.10.260.40">
    <property type="entry name" value="lambda repressor-like DNA-binding domains"/>
    <property type="match status" value="1"/>
</dbReference>
<organism evidence="2 3">
    <name type="scientific">Corynebacterium diphtheriae bv. mitis</name>
    <dbReference type="NCBI Taxonomy" id="1806053"/>
    <lineage>
        <taxon>Bacteria</taxon>
        <taxon>Bacillati</taxon>
        <taxon>Actinomycetota</taxon>
        <taxon>Actinomycetes</taxon>
        <taxon>Mycobacteriales</taxon>
        <taxon>Corynebacteriaceae</taxon>
        <taxon>Corynebacterium</taxon>
    </lineage>
</organism>
<evidence type="ECO:0000313" key="2">
    <source>
        <dbReference type="EMBL" id="OWM35519.1"/>
    </source>
</evidence>
<dbReference type="SMR" id="A0A854NLQ8"/>
<dbReference type="CDD" id="cd00093">
    <property type="entry name" value="HTH_XRE"/>
    <property type="match status" value="1"/>
</dbReference>
<dbReference type="PROSITE" id="PS50943">
    <property type="entry name" value="HTH_CROC1"/>
    <property type="match status" value="1"/>
</dbReference>
<comment type="caution">
    <text evidence="2">The sequence shown here is derived from an EMBL/GenBank/DDBJ whole genome shotgun (WGS) entry which is preliminary data.</text>
</comment>
<gene>
    <name evidence="2" type="ORF">AY602_01750</name>
</gene>
<evidence type="ECO:0000313" key="3">
    <source>
        <dbReference type="Proteomes" id="UP000197692"/>
    </source>
</evidence>
<sequence>MNMANVKIKIRDGLIDRLRNMSGITSDEAFARTIGTSRSTLVDVKTGEREPSLAFAIGIAQAFGLGLSEIVTWETETTAA</sequence>
<dbReference type="Proteomes" id="UP000197692">
    <property type="component" value="Unassembled WGS sequence"/>
</dbReference>
<dbReference type="GO" id="GO:0003677">
    <property type="term" value="F:DNA binding"/>
    <property type="evidence" value="ECO:0007669"/>
    <property type="project" value="InterPro"/>
</dbReference>
<name>A0A854NLQ8_CORDP</name>
<dbReference type="AlphaFoldDB" id="A0A854NLQ8"/>
<dbReference type="InterPro" id="IPR001387">
    <property type="entry name" value="Cro/C1-type_HTH"/>
</dbReference>
<accession>A0A854NLQ8</accession>
<dbReference type="InterPro" id="IPR010982">
    <property type="entry name" value="Lambda_DNA-bd_dom_sf"/>
</dbReference>
<proteinExistence type="predicted"/>
<dbReference type="Pfam" id="PF01381">
    <property type="entry name" value="HTH_3"/>
    <property type="match status" value="1"/>
</dbReference>
<reference evidence="3" key="1">
    <citation type="submission" date="2016-02" db="EMBL/GenBank/DDBJ databases">
        <title>Genomic analyses of a collection of pathogenic Corynebacterium diphtheriae.</title>
        <authorList>
            <person name="Sangal V."/>
            <person name="Titov L."/>
        </authorList>
    </citation>
    <scope>NUCLEOTIDE SEQUENCE [LARGE SCALE GENOMIC DNA]</scope>
    <source>
        <strain evidence="3">1438</strain>
    </source>
</reference>
<dbReference type="SUPFAM" id="SSF47413">
    <property type="entry name" value="lambda repressor-like DNA-binding domains"/>
    <property type="match status" value="1"/>
</dbReference>
<evidence type="ECO:0000259" key="1">
    <source>
        <dbReference type="PROSITE" id="PS50943"/>
    </source>
</evidence>